<evidence type="ECO:0000256" key="3">
    <source>
        <dbReference type="ARBA" id="ARBA00004629"/>
    </source>
</evidence>
<dbReference type="AlphaFoldDB" id="A0AA35NDN1"/>
<accession>A0AA35NDN1</accession>
<feature type="region of interest" description="Disordered" evidence="20">
    <location>
        <begin position="149"/>
        <end position="196"/>
    </location>
</feature>
<evidence type="ECO:0000256" key="5">
    <source>
        <dbReference type="ARBA" id="ARBA00014520"/>
    </source>
</evidence>
<dbReference type="GO" id="GO:0005874">
    <property type="term" value="C:microtubule"/>
    <property type="evidence" value="ECO:0007669"/>
    <property type="project" value="UniProtKB-KW"/>
</dbReference>
<feature type="compositionally biased region" description="Acidic residues" evidence="20">
    <location>
        <begin position="177"/>
        <end position="188"/>
    </location>
</feature>
<dbReference type="PANTHER" id="PTHR28200:SF1">
    <property type="entry name" value="DASH COMPLEX SUBUNIT ASK1"/>
    <property type="match status" value="1"/>
</dbReference>
<keyword evidence="6" id="KW-0158">Chromosome</keyword>
<evidence type="ECO:0000256" key="13">
    <source>
        <dbReference type="ARBA" id="ARBA00023212"/>
    </source>
</evidence>
<evidence type="ECO:0000256" key="19">
    <source>
        <dbReference type="ARBA" id="ARBA00046633"/>
    </source>
</evidence>
<dbReference type="RefSeq" id="XP_056077829.1">
    <property type="nucleotide sequence ID" value="XM_056223852.1"/>
</dbReference>
<evidence type="ECO:0000256" key="11">
    <source>
        <dbReference type="ARBA" id="ARBA00022829"/>
    </source>
</evidence>
<reference evidence="21" key="1">
    <citation type="submission" date="2022-10" db="EMBL/GenBank/DDBJ databases">
        <authorList>
            <person name="Byrne P K."/>
        </authorList>
    </citation>
    <scope>NUCLEOTIDE SEQUENCE</scope>
    <source>
        <strain evidence="21">IFO1815</strain>
    </source>
</reference>
<evidence type="ECO:0000256" key="6">
    <source>
        <dbReference type="ARBA" id="ARBA00022454"/>
    </source>
</evidence>
<dbReference type="Pfam" id="PF08655">
    <property type="entry name" value="DASH_Ask1"/>
    <property type="match status" value="1"/>
</dbReference>
<evidence type="ECO:0000256" key="4">
    <source>
        <dbReference type="ARBA" id="ARBA00010731"/>
    </source>
</evidence>
<evidence type="ECO:0000256" key="12">
    <source>
        <dbReference type="ARBA" id="ARBA00022838"/>
    </source>
</evidence>
<evidence type="ECO:0000256" key="9">
    <source>
        <dbReference type="ARBA" id="ARBA00022701"/>
    </source>
</evidence>
<organism evidence="21 22">
    <name type="scientific">Saccharomyces mikatae IFO 1815</name>
    <dbReference type="NCBI Taxonomy" id="226126"/>
    <lineage>
        <taxon>Eukaryota</taxon>
        <taxon>Fungi</taxon>
        <taxon>Dikarya</taxon>
        <taxon>Ascomycota</taxon>
        <taxon>Saccharomycotina</taxon>
        <taxon>Saccharomycetes</taxon>
        <taxon>Saccharomycetales</taxon>
        <taxon>Saccharomycetaceae</taxon>
        <taxon>Saccharomyces</taxon>
    </lineage>
</organism>
<keyword evidence="9" id="KW-0493">Microtubule</keyword>
<dbReference type="EMBL" id="OX365767">
    <property type="protein sequence ID" value="CAI4034709.1"/>
    <property type="molecule type" value="Genomic_DNA"/>
</dbReference>
<dbReference type="PANTHER" id="PTHR28200">
    <property type="entry name" value="DASH COMPLEX SUBUNIT ASK1"/>
    <property type="match status" value="1"/>
</dbReference>
<keyword evidence="13" id="KW-0206">Cytoskeleton</keyword>
<dbReference type="GO" id="GO:0042729">
    <property type="term" value="C:DASH complex"/>
    <property type="evidence" value="ECO:0007669"/>
    <property type="project" value="InterPro"/>
</dbReference>
<evidence type="ECO:0000256" key="2">
    <source>
        <dbReference type="ARBA" id="ARBA00004186"/>
    </source>
</evidence>
<keyword evidence="12" id="KW-0995">Kinetochore</keyword>
<evidence type="ECO:0000256" key="1">
    <source>
        <dbReference type="ARBA" id="ARBA00004123"/>
    </source>
</evidence>
<dbReference type="Proteomes" id="UP001161438">
    <property type="component" value="Chromosome 11"/>
</dbReference>
<evidence type="ECO:0000256" key="7">
    <source>
        <dbReference type="ARBA" id="ARBA00022490"/>
    </source>
</evidence>
<evidence type="ECO:0000256" key="15">
    <source>
        <dbReference type="ARBA" id="ARBA00023306"/>
    </source>
</evidence>
<evidence type="ECO:0000256" key="17">
    <source>
        <dbReference type="ARBA" id="ARBA00029735"/>
    </source>
</evidence>
<keyword evidence="14" id="KW-0539">Nucleus</keyword>
<evidence type="ECO:0000256" key="20">
    <source>
        <dbReference type="SAM" id="MobiDB-lite"/>
    </source>
</evidence>
<evidence type="ECO:0000256" key="8">
    <source>
        <dbReference type="ARBA" id="ARBA00022618"/>
    </source>
</evidence>
<comment type="similarity">
    <text evidence="4">Belongs to the DASH complex ASK1 family.</text>
</comment>
<keyword evidence="10" id="KW-0498">Mitosis</keyword>
<dbReference type="GO" id="GO:0008608">
    <property type="term" value="P:attachment of spindle microtubules to kinetochore"/>
    <property type="evidence" value="ECO:0007669"/>
    <property type="project" value="InterPro"/>
</dbReference>
<evidence type="ECO:0000256" key="18">
    <source>
        <dbReference type="ARBA" id="ARBA00029932"/>
    </source>
</evidence>
<keyword evidence="22" id="KW-1185">Reference proteome</keyword>
<protein>
    <recommendedName>
        <fullName evidence="5">DASH complex subunit ASK1</fullName>
    </recommendedName>
    <alternativeName>
        <fullName evidence="18">Associated with spindles and kinetochores protein 1</fullName>
    </alternativeName>
    <alternativeName>
        <fullName evidence="17">Outer kinetochore protein ASK1</fullName>
    </alternativeName>
</protein>
<name>A0AA35NDN1_SACMI</name>
<sequence length="292" mass="31920">MDSVSKEETLEKLDQEITVNLQKIDSNLSFCFHKITQDIIPHVATYSEICERIMDSTEWLGTMFQETGLVNLQANAAVAEKTALGQGKMVNNGGILPTSAEKLSGETQAACDNPGELDSVVGITQNPHSMLTQENTDDFHTANITSTGQILKLPDSSDEDTGGEVLSSGDQKGLTGEDNEEADNEQDESTIQRQSRKRKISLLLQQQYGSSSSMVPSPIVPNKMRKQVPHEDHINNDGSNDDENSNNIESSPLKQGPEMKGRAENDNDGSDEEESTKEVPKPGTIIHFSTTR</sequence>
<evidence type="ECO:0000256" key="16">
    <source>
        <dbReference type="ARBA" id="ARBA00023328"/>
    </source>
</evidence>
<keyword evidence="15" id="KW-0131">Cell cycle</keyword>
<proteinExistence type="inferred from homology"/>
<dbReference type="InterPro" id="IPR013964">
    <property type="entry name" value="DASH_Ask1"/>
</dbReference>
<keyword evidence="7" id="KW-0963">Cytoplasm</keyword>
<evidence type="ECO:0000256" key="14">
    <source>
        <dbReference type="ARBA" id="ARBA00023242"/>
    </source>
</evidence>
<keyword evidence="16" id="KW-0137">Centromere</keyword>
<feature type="region of interest" description="Disordered" evidence="20">
    <location>
        <begin position="229"/>
        <end position="292"/>
    </location>
</feature>
<feature type="compositionally biased region" description="Acidic residues" evidence="20">
    <location>
        <begin position="266"/>
        <end position="275"/>
    </location>
</feature>
<evidence type="ECO:0000313" key="21">
    <source>
        <dbReference type="EMBL" id="CAI4034709.1"/>
    </source>
</evidence>
<comment type="subcellular location">
    <subcellularLocation>
        <location evidence="3">Chromosome</location>
        <location evidence="3">Centromere</location>
        <location evidence="3">Kinetochore</location>
    </subcellularLocation>
    <subcellularLocation>
        <location evidence="2">Cytoplasm</location>
        <location evidence="2">Cytoskeleton</location>
        <location evidence="2">Spindle</location>
    </subcellularLocation>
    <subcellularLocation>
        <location evidence="1">Nucleus</location>
    </subcellularLocation>
</comment>
<evidence type="ECO:0000256" key="10">
    <source>
        <dbReference type="ARBA" id="ARBA00022776"/>
    </source>
</evidence>
<keyword evidence="11" id="KW-0159">Chromosome partition</keyword>
<dbReference type="GO" id="GO:0051301">
    <property type="term" value="P:cell division"/>
    <property type="evidence" value="ECO:0007669"/>
    <property type="project" value="UniProtKB-KW"/>
</dbReference>
<keyword evidence="8" id="KW-0132">Cell division</keyword>
<dbReference type="GeneID" id="80919542"/>
<dbReference type="GO" id="GO:0072686">
    <property type="term" value="C:mitotic spindle"/>
    <property type="evidence" value="ECO:0007669"/>
    <property type="project" value="InterPro"/>
</dbReference>
<comment type="subunit">
    <text evidence="19">Component of the DASH complex consisting of ASK1, DAD1, DAD2, DAD3, DAD4, DAM1, DUO1, HSK3, SPC19 and SPC34, with a stoichiometry of one copy of each subunit per complex. Multiple DASH complexes oligomerize to form a ring that encircles spindle microtubules and organizes the rod-like NDC80 complexes of the outer kinetochore. DASH complex oligomerization strengthens microtubule attachments. On cytoplasmic microtubules, DASH complexes appear to form patches instead of rings.</text>
</comment>
<evidence type="ECO:0000313" key="22">
    <source>
        <dbReference type="Proteomes" id="UP001161438"/>
    </source>
</evidence>
<gene>
    <name evidence="21" type="primary">SMKI11G1580</name>
    <name evidence="21" type="ORF">SMKI_11G1580</name>
</gene>
<dbReference type="GO" id="GO:0044732">
    <property type="term" value="C:mitotic spindle pole body"/>
    <property type="evidence" value="ECO:0007669"/>
    <property type="project" value="TreeGrafter"/>
</dbReference>